<dbReference type="InterPro" id="IPR036390">
    <property type="entry name" value="WH_DNA-bd_sf"/>
</dbReference>
<reference evidence="3" key="1">
    <citation type="submission" date="2017-06" db="EMBL/GenBank/DDBJ databases">
        <authorList>
            <person name="Varghese N."/>
            <person name="Submissions S."/>
        </authorList>
    </citation>
    <scope>NUCLEOTIDE SEQUENCE [LARGE SCALE GENOMIC DNA]</scope>
    <source>
        <strain evidence="3">CIP 108523</strain>
    </source>
</reference>
<feature type="domain" description="HTH marR-type" evidence="1">
    <location>
        <begin position="3"/>
        <end position="137"/>
    </location>
</feature>
<evidence type="ECO:0000313" key="3">
    <source>
        <dbReference type="Proteomes" id="UP000242915"/>
    </source>
</evidence>
<proteinExistence type="predicted"/>
<dbReference type="InterPro" id="IPR039422">
    <property type="entry name" value="MarR/SlyA-like"/>
</dbReference>
<dbReference type="PROSITE" id="PS50995">
    <property type="entry name" value="HTH_MARR_2"/>
    <property type="match status" value="1"/>
</dbReference>
<dbReference type="SUPFAM" id="SSF46785">
    <property type="entry name" value="Winged helix' DNA-binding domain"/>
    <property type="match status" value="1"/>
</dbReference>
<dbReference type="Gene3D" id="1.10.10.10">
    <property type="entry name" value="Winged helix-like DNA-binding domain superfamily/Winged helix DNA-binding domain"/>
    <property type="match status" value="1"/>
</dbReference>
<dbReference type="PANTHER" id="PTHR33164:SF43">
    <property type="entry name" value="HTH-TYPE TRANSCRIPTIONAL REPRESSOR YETL"/>
    <property type="match status" value="1"/>
</dbReference>
<dbReference type="GO" id="GO:0003700">
    <property type="term" value="F:DNA-binding transcription factor activity"/>
    <property type="evidence" value="ECO:0007669"/>
    <property type="project" value="InterPro"/>
</dbReference>
<accession>A0A239I9H9</accession>
<gene>
    <name evidence="2" type="ORF">SAMN05216255_3781</name>
</gene>
<dbReference type="PRINTS" id="PR00598">
    <property type="entry name" value="HTHMARR"/>
</dbReference>
<dbReference type="SMART" id="SM00347">
    <property type="entry name" value="HTH_MARR"/>
    <property type="match status" value="1"/>
</dbReference>
<dbReference type="InterPro" id="IPR000835">
    <property type="entry name" value="HTH_MarR-typ"/>
</dbReference>
<sequence length="139" mass="15519">MTNQALSRTLRRLIMGMKHHVLRDLRDANLALNPPDVLLLEQLAEQPGLNPLALTKLNGCDKALITRRVRSLEARGWIKREPDPQDQRSVQLSLTRQGAQVKDQALAIFYEAETAAFAPLSDAERETLLALLSKCLPAD</sequence>
<dbReference type="Pfam" id="PF01047">
    <property type="entry name" value="MarR"/>
    <property type="match status" value="1"/>
</dbReference>
<dbReference type="EMBL" id="FZOG01000006">
    <property type="protein sequence ID" value="SNS90207.1"/>
    <property type="molecule type" value="Genomic_DNA"/>
</dbReference>
<dbReference type="AlphaFoldDB" id="A0A239I9H9"/>
<protein>
    <submittedName>
        <fullName evidence="2">MarR family transcriptional regulator, repressor of the mexAB-oprM multidrug resistance operon</fullName>
    </submittedName>
</protein>
<dbReference type="Proteomes" id="UP000242915">
    <property type="component" value="Unassembled WGS sequence"/>
</dbReference>
<keyword evidence="3" id="KW-1185">Reference proteome</keyword>
<dbReference type="GO" id="GO:0006950">
    <property type="term" value="P:response to stress"/>
    <property type="evidence" value="ECO:0007669"/>
    <property type="project" value="TreeGrafter"/>
</dbReference>
<dbReference type="InterPro" id="IPR036388">
    <property type="entry name" value="WH-like_DNA-bd_sf"/>
</dbReference>
<dbReference type="PANTHER" id="PTHR33164">
    <property type="entry name" value="TRANSCRIPTIONAL REGULATOR, MARR FAMILY"/>
    <property type="match status" value="1"/>
</dbReference>
<evidence type="ECO:0000259" key="1">
    <source>
        <dbReference type="PROSITE" id="PS50995"/>
    </source>
</evidence>
<name>A0A239I9H9_9PSED</name>
<evidence type="ECO:0000313" key="2">
    <source>
        <dbReference type="EMBL" id="SNS90207.1"/>
    </source>
</evidence>
<organism evidence="2 3">
    <name type="scientific">Pseudomonas segetis</name>
    <dbReference type="NCBI Taxonomy" id="298908"/>
    <lineage>
        <taxon>Bacteria</taxon>
        <taxon>Pseudomonadati</taxon>
        <taxon>Pseudomonadota</taxon>
        <taxon>Gammaproteobacteria</taxon>
        <taxon>Pseudomonadales</taxon>
        <taxon>Pseudomonadaceae</taxon>
        <taxon>Pseudomonas</taxon>
    </lineage>
</organism>